<organism evidence="15 16">
    <name type="scientific">Novosphingobium flavum</name>
    <dbReference type="NCBI Taxonomy" id="1778672"/>
    <lineage>
        <taxon>Bacteria</taxon>
        <taxon>Pseudomonadati</taxon>
        <taxon>Pseudomonadota</taxon>
        <taxon>Alphaproteobacteria</taxon>
        <taxon>Sphingomonadales</taxon>
        <taxon>Sphingomonadaceae</taxon>
        <taxon>Novosphingobium</taxon>
    </lineage>
</organism>
<feature type="signal peptide" evidence="12">
    <location>
        <begin position="1"/>
        <end position="21"/>
    </location>
</feature>
<dbReference type="PANTHER" id="PTHR30069:SF39">
    <property type="entry name" value="BLL6183 PROTEIN"/>
    <property type="match status" value="1"/>
</dbReference>
<dbReference type="Pfam" id="PF07715">
    <property type="entry name" value="Plug"/>
    <property type="match status" value="1"/>
</dbReference>
<dbReference type="InterPro" id="IPR012910">
    <property type="entry name" value="Plug_dom"/>
</dbReference>
<keyword evidence="7 9" id="KW-0472">Membrane</keyword>
<evidence type="ECO:0000256" key="4">
    <source>
        <dbReference type="ARBA" id="ARBA00022692"/>
    </source>
</evidence>
<evidence type="ECO:0000256" key="9">
    <source>
        <dbReference type="PROSITE-ProRule" id="PRU01360"/>
    </source>
</evidence>
<name>A0A7X1KL36_9SPHN</name>
<dbReference type="GO" id="GO:0015344">
    <property type="term" value="F:siderophore uptake transmembrane transporter activity"/>
    <property type="evidence" value="ECO:0007669"/>
    <property type="project" value="TreeGrafter"/>
</dbReference>
<dbReference type="PROSITE" id="PS01156">
    <property type="entry name" value="TONB_DEPENDENT_REC_2"/>
    <property type="match status" value="1"/>
</dbReference>
<dbReference type="GO" id="GO:0044718">
    <property type="term" value="P:siderophore transmembrane transport"/>
    <property type="evidence" value="ECO:0007669"/>
    <property type="project" value="TreeGrafter"/>
</dbReference>
<keyword evidence="16" id="KW-1185">Reference proteome</keyword>
<evidence type="ECO:0000256" key="12">
    <source>
        <dbReference type="SAM" id="SignalP"/>
    </source>
</evidence>
<reference evidence="15 16" key="1">
    <citation type="submission" date="2020-08" db="EMBL/GenBank/DDBJ databases">
        <title>The genome sequence of type strain Novosphingobium flavum NBRC 111647.</title>
        <authorList>
            <person name="Liu Y."/>
        </authorList>
    </citation>
    <scope>NUCLEOTIDE SEQUENCE [LARGE SCALE GENOMIC DNA]</scope>
    <source>
        <strain evidence="15 16">NBRC 111647</strain>
    </source>
</reference>
<dbReference type="Proteomes" id="UP000566813">
    <property type="component" value="Unassembled WGS sequence"/>
</dbReference>
<keyword evidence="8 9" id="KW-0998">Cell outer membrane</keyword>
<keyword evidence="3 9" id="KW-1134">Transmembrane beta strand</keyword>
<evidence type="ECO:0000256" key="6">
    <source>
        <dbReference type="ARBA" id="ARBA00023077"/>
    </source>
</evidence>
<dbReference type="SUPFAM" id="SSF56935">
    <property type="entry name" value="Porins"/>
    <property type="match status" value="1"/>
</dbReference>
<accession>A0A7X1KL36</accession>
<evidence type="ECO:0000256" key="7">
    <source>
        <dbReference type="ARBA" id="ARBA00023136"/>
    </source>
</evidence>
<dbReference type="PROSITE" id="PS52016">
    <property type="entry name" value="TONB_DEPENDENT_REC_3"/>
    <property type="match status" value="1"/>
</dbReference>
<dbReference type="PANTHER" id="PTHR30069">
    <property type="entry name" value="TONB-DEPENDENT OUTER MEMBRANE RECEPTOR"/>
    <property type="match status" value="1"/>
</dbReference>
<feature type="domain" description="TonB-dependent receptor-like beta-barrel" evidence="13">
    <location>
        <begin position="406"/>
        <end position="711"/>
    </location>
</feature>
<evidence type="ECO:0000256" key="11">
    <source>
        <dbReference type="RuleBase" id="RU003357"/>
    </source>
</evidence>
<comment type="similarity">
    <text evidence="9 11">Belongs to the TonB-dependent receptor family.</text>
</comment>
<dbReference type="AlphaFoldDB" id="A0A7X1KL36"/>
<dbReference type="Gene3D" id="2.40.170.20">
    <property type="entry name" value="TonB-dependent receptor, beta-barrel domain"/>
    <property type="match status" value="1"/>
</dbReference>
<evidence type="ECO:0000256" key="8">
    <source>
        <dbReference type="ARBA" id="ARBA00023237"/>
    </source>
</evidence>
<feature type="short sequence motif" description="TonB C-terminal box" evidence="10">
    <location>
        <begin position="741"/>
        <end position="758"/>
    </location>
</feature>
<dbReference type="InterPro" id="IPR010917">
    <property type="entry name" value="TonB_rcpt_CS"/>
</dbReference>
<dbReference type="Gene3D" id="2.170.130.10">
    <property type="entry name" value="TonB-dependent receptor, plug domain"/>
    <property type="match status" value="1"/>
</dbReference>
<dbReference type="InterPro" id="IPR000531">
    <property type="entry name" value="Beta-barrel_TonB"/>
</dbReference>
<evidence type="ECO:0000259" key="13">
    <source>
        <dbReference type="Pfam" id="PF00593"/>
    </source>
</evidence>
<feature type="chain" id="PRO_5030943347" evidence="12">
    <location>
        <begin position="22"/>
        <end position="758"/>
    </location>
</feature>
<sequence length="758" mass="80387">MNWKAGSCLLLLTTTAVPVWAEADGPIVVTAPGGAIDLDEARRLGPEALDASARPDLARALERGVPGLTLGEATGNPWQAAIGWRGFSASALQGSEQGLAVYLDGVRFNQPFGDVVLMDLLPEAALVSVQLNEASPVLGRNALAGSLLLQTGDGVSLAGLRAESDVDSIGGHGGALSLGLGGQRDNLLIVAEARHDPGWRAGSPSTLGRLFAKGQHSDEGWGIELSGLAAASRLTGNGVAPVELLAADWRAVFTRPDVTRTRFARVVAAPWIDVGSTGRIELTAHFQALSRRSANGDLADFGPCEDDAGLLCLEDDDGEFEEPLLSNGAPLAAVPVTSRYAVFNRGDEQTHSGGAMLQWRDQRETAKGTRRLALGMVAEWARTRFTATSELGVLGADRVVTGLGPVVTSEDGAIQPVDLVNRMSDVALFASAELPLTRRLSVEAGARWSRNAVTLDDRIGAALDGHHVFTRLNPSIELDYALTPKVRASAGFSLTGRNPTPAELSCADPEAPCTLANFFVSDPPLVPVTARNWKLGLSGEGRGMSWRLGLWRADTRHDIRMIASGVRGRAYFANLGRSRRQGIEASAEWQRLDGAGRGWRLSASYALTDARFREGFTMSSPNNPAADDDGEIAVRRGDRLPGVPRHALDLNAVRQGAGWQVGLTMRARSGQYLLGDEGNDTAPTAPYAVFDLDGRIALAPGIELAAQVRNLLDRRYVTAGTFAEIGDIDMAEAPGASDPRALAPAAPRRLTVSLRARF</sequence>
<evidence type="ECO:0000256" key="3">
    <source>
        <dbReference type="ARBA" id="ARBA00022452"/>
    </source>
</evidence>
<keyword evidence="6 11" id="KW-0798">TonB box</keyword>
<gene>
    <name evidence="15" type="ORF">H7F51_06400</name>
</gene>
<evidence type="ECO:0000256" key="10">
    <source>
        <dbReference type="PROSITE-ProRule" id="PRU10144"/>
    </source>
</evidence>
<dbReference type="EMBL" id="JACLAW010000004">
    <property type="protein sequence ID" value="MBC2665142.1"/>
    <property type="molecule type" value="Genomic_DNA"/>
</dbReference>
<evidence type="ECO:0000256" key="2">
    <source>
        <dbReference type="ARBA" id="ARBA00022448"/>
    </source>
</evidence>
<feature type="domain" description="TonB-dependent receptor plug" evidence="14">
    <location>
        <begin position="46"/>
        <end position="145"/>
    </location>
</feature>
<evidence type="ECO:0000259" key="14">
    <source>
        <dbReference type="Pfam" id="PF07715"/>
    </source>
</evidence>
<comment type="caution">
    <text evidence="15">The sequence shown here is derived from an EMBL/GenBank/DDBJ whole genome shotgun (WGS) entry which is preliminary data.</text>
</comment>
<dbReference type="RefSeq" id="WP_185663407.1">
    <property type="nucleotide sequence ID" value="NZ_JACLAW010000004.1"/>
</dbReference>
<evidence type="ECO:0000256" key="1">
    <source>
        <dbReference type="ARBA" id="ARBA00004571"/>
    </source>
</evidence>
<keyword evidence="4 9" id="KW-0812">Transmembrane</keyword>
<keyword evidence="5 12" id="KW-0732">Signal</keyword>
<dbReference type="InterPro" id="IPR037066">
    <property type="entry name" value="Plug_dom_sf"/>
</dbReference>
<dbReference type="Pfam" id="PF00593">
    <property type="entry name" value="TonB_dep_Rec_b-barrel"/>
    <property type="match status" value="1"/>
</dbReference>
<keyword evidence="2 9" id="KW-0813">Transport</keyword>
<dbReference type="InterPro" id="IPR036942">
    <property type="entry name" value="Beta-barrel_TonB_sf"/>
</dbReference>
<dbReference type="GO" id="GO:0009279">
    <property type="term" value="C:cell outer membrane"/>
    <property type="evidence" value="ECO:0007669"/>
    <property type="project" value="UniProtKB-SubCell"/>
</dbReference>
<evidence type="ECO:0000313" key="16">
    <source>
        <dbReference type="Proteomes" id="UP000566813"/>
    </source>
</evidence>
<dbReference type="InterPro" id="IPR039426">
    <property type="entry name" value="TonB-dep_rcpt-like"/>
</dbReference>
<evidence type="ECO:0000256" key="5">
    <source>
        <dbReference type="ARBA" id="ARBA00022729"/>
    </source>
</evidence>
<comment type="subcellular location">
    <subcellularLocation>
        <location evidence="1 9">Cell outer membrane</location>
        <topology evidence="1 9">Multi-pass membrane protein</topology>
    </subcellularLocation>
</comment>
<protein>
    <submittedName>
        <fullName evidence="15">TonB-dependent receptor</fullName>
    </submittedName>
</protein>
<evidence type="ECO:0000313" key="15">
    <source>
        <dbReference type="EMBL" id="MBC2665142.1"/>
    </source>
</evidence>
<proteinExistence type="inferred from homology"/>
<keyword evidence="15" id="KW-0675">Receptor</keyword>